<dbReference type="PANTHER" id="PTHR43532:SF1">
    <property type="entry name" value="GLUCOSE-1-PHOSPHATE THYMIDYLYLTRANSFERASE 1"/>
    <property type="match status" value="1"/>
</dbReference>
<dbReference type="GO" id="GO:0008879">
    <property type="term" value="F:glucose-1-phosphate thymidylyltransferase activity"/>
    <property type="evidence" value="ECO:0007669"/>
    <property type="project" value="UniProtKB-EC"/>
</dbReference>
<evidence type="ECO:0000256" key="1">
    <source>
        <dbReference type="ARBA" id="ARBA00001946"/>
    </source>
</evidence>
<dbReference type="NCBIfam" id="TIGR01207">
    <property type="entry name" value="rmlA"/>
    <property type="match status" value="1"/>
</dbReference>
<evidence type="ECO:0000256" key="6">
    <source>
        <dbReference type="ARBA" id="ARBA00022695"/>
    </source>
</evidence>
<evidence type="ECO:0000256" key="9">
    <source>
        <dbReference type="ARBA" id="ARBA00049336"/>
    </source>
</evidence>
<dbReference type="FunFam" id="3.90.550.10:FF:000023">
    <property type="entry name" value="Glucose-1-phosphate thymidylyltransferase"/>
    <property type="match status" value="1"/>
</dbReference>
<dbReference type="EMBL" id="CP046123">
    <property type="protein sequence ID" value="QGN29041.1"/>
    <property type="molecule type" value="Genomic_DNA"/>
</dbReference>
<evidence type="ECO:0000259" key="11">
    <source>
        <dbReference type="Pfam" id="PF00483"/>
    </source>
</evidence>
<dbReference type="Pfam" id="PF00483">
    <property type="entry name" value="NTP_transferase"/>
    <property type="match status" value="1"/>
</dbReference>
<dbReference type="GO" id="GO:0046872">
    <property type="term" value="F:metal ion binding"/>
    <property type="evidence" value="ECO:0007669"/>
    <property type="project" value="UniProtKB-KW"/>
</dbReference>
<comment type="catalytic activity">
    <reaction evidence="9 10">
        <text>dTTP + alpha-D-glucose 1-phosphate + H(+) = dTDP-alpha-D-glucose + diphosphate</text>
        <dbReference type="Rhea" id="RHEA:15225"/>
        <dbReference type="ChEBI" id="CHEBI:15378"/>
        <dbReference type="ChEBI" id="CHEBI:33019"/>
        <dbReference type="ChEBI" id="CHEBI:37568"/>
        <dbReference type="ChEBI" id="CHEBI:57477"/>
        <dbReference type="ChEBI" id="CHEBI:58601"/>
        <dbReference type="EC" id="2.7.7.24"/>
    </reaction>
</comment>
<comment type="cofactor">
    <cofactor evidence="1">
        <name>Mg(2+)</name>
        <dbReference type="ChEBI" id="CHEBI:18420"/>
    </cofactor>
</comment>
<evidence type="ECO:0000256" key="8">
    <source>
        <dbReference type="ARBA" id="ARBA00022842"/>
    </source>
</evidence>
<evidence type="ECO:0000313" key="12">
    <source>
        <dbReference type="EMBL" id="QGN29041.1"/>
    </source>
</evidence>
<dbReference type="Gene3D" id="3.90.550.10">
    <property type="entry name" value="Spore Coat Polysaccharide Biosynthesis Protein SpsA, Chain A"/>
    <property type="match status" value="1"/>
</dbReference>
<dbReference type="InterPro" id="IPR005835">
    <property type="entry name" value="NTP_transferase_dom"/>
</dbReference>
<name>A0ABD6YYB1_ENTCA</name>
<comment type="similarity">
    <text evidence="2 10">Belongs to the glucose-1-phosphate thymidylyltransferase family.</text>
</comment>
<dbReference type="EC" id="2.7.7.24" evidence="3 10"/>
<proteinExistence type="inferred from homology"/>
<sequence length="289" mass="32288">MKGIILAGGSGTRLYPLTKATSKQLMPIYDKPMIYYPLSTLMLAGIREIMIISTPQDTPRFKELFGDGQELGIRLEYAIQPNPDGLAQAFLIGEKFIGNDSVCLILGDNIYYGGGLSKMLQRAAKNDIGATVFGYHVNDPERFGVVEFNEQMQAVSIEEKPAKPKSNYAVTGLYFYDNEVVEIAKQIKPSERGELEITDVNQRYLELGKLSVEVMGRGFAWLDTGTHESLLEASTFIETIEKRQNLKVACLEEIAYRMGYISCEALIELAQPLKKNQYGQYLLRLASEG</sequence>
<dbReference type="PANTHER" id="PTHR43532">
    <property type="entry name" value="GLUCOSE-1-PHOSPHATE THYMIDYLYLTRANSFERASE"/>
    <property type="match status" value="1"/>
</dbReference>
<keyword evidence="6 10" id="KW-0548">Nucleotidyltransferase</keyword>
<evidence type="ECO:0000256" key="4">
    <source>
        <dbReference type="ARBA" id="ARBA00017654"/>
    </source>
</evidence>
<dbReference type="AlphaFoldDB" id="A0ABD6YYB1"/>
<keyword evidence="7 10" id="KW-0479">Metal-binding</keyword>
<gene>
    <name evidence="12" type="primary">rfbA</name>
    <name evidence="12" type="ORF">GFU50_05815</name>
</gene>
<dbReference type="Proteomes" id="UP000422837">
    <property type="component" value="Chromosome"/>
</dbReference>
<dbReference type="RefSeq" id="WP_010747883.1">
    <property type="nucleotide sequence ID" value="NZ_CP046123.1"/>
</dbReference>
<evidence type="ECO:0000256" key="5">
    <source>
        <dbReference type="ARBA" id="ARBA00022679"/>
    </source>
</evidence>
<dbReference type="InterPro" id="IPR029044">
    <property type="entry name" value="Nucleotide-diphossugar_trans"/>
</dbReference>
<comment type="function">
    <text evidence="10">Catalyzes the formation of dTDP-glucose, from dTTP and glucose 1-phosphate, as well as its pyrophosphorolysis.</text>
</comment>
<dbReference type="SUPFAM" id="SSF53448">
    <property type="entry name" value="Nucleotide-diphospho-sugar transferases"/>
    <property type="match status" value="1"/>
</dbReference>
<evidence type="ECO:0000256" key="7">
    <source>
        <dbReference type="ARBA" id="ARBA00022723"/>
    </source>
</evidence>
<dbReference type="InterPro" id="IPR005907">
    <property type="entry name" value="G1P_thy_trans_s"/>
</dbReference>
<evidence type="ECO:0000256" key="3">
    <source>
        <dbReference type="ARBA" id="ARBA00012461"/>
    </source>
</evidence>
<accession>A0ABD6YYB1</accession>
<keyword evidence="5 10" id="KW-0808">Transferase</keyword>
<dbReference type="CDD" id="cd02538">
    <property type="entry name" value="G1P_TT_short"/>
    <property type="match status" value="1"/>
</dbReference>
<evidence type="ECO:0000256" key="10">
    <source>
        <dbReference type="RuleBase" id="RU003706"/>
    </source>
</evidence>
<keyword evidence="8 10" id="KW-0460">Magnesium</keyword>
<reference evidence="12 13" key="1">
    <citation type="submission" date="2019-11" db="EMBL/GenBank/DDBJ databases">
        <title>Detection and genome characteristic of a blood enterococcus casselifavus isolate from Zhengzhou,china.</title>
        <authorList>
            <person name="Wen P."/>
        </authorList>
    </citation>
    <scope>NUCLEOTIDE SEQUENCE [LARGE SCALE GENOMIC DNA]</scope>
    <source>
        <strain evidence="12 13">EC291</strain>
    </source>
</reference>
<organism evidence="12 13">
    <name type="scientific">Enterococcus casseliflavus</name>
    <name type="common">Enterococcus flavescens</name>
    <dbReference type="NCBI Taxonomy" id="37734"/>
    <lineage>
        <taxon>Bacteria</taxon>
        <taxon>Bacillati</taxon>
        <taxon>Bacillota</taxon>
        <taxon>Bacilli</taxon>
        <taxon>Lactobacillales</taxon>
        <taxon>Enterococcaceae</taxon>
        <taxon>Enterococcus</taxon>
    </lineage>
</organism>
<protein>
    <recommendedName>
        <fullName evidence="4 10">Glucose-1-phosphate thymidylyltransferase</fullName>
        <ecNumber evidence="3 10">2.7.7.24</ecNumber>
    </recommendedName>
</protein>
<feature type="domain" description="Nucleotidyl transferase" evidence="11">
    <location>
        <begin position="2"/>
        <end position="238"/>
    </location>
</feature>
<evidence type="ECO:0000313" key="13">
    <source>
        <dbReference type="Proteomes" id="UP000422837"/>
    </source>
</evidence>
<evidence type="ECO:0000256" key="2">
    <source>
        <dbReference type="ARBA" id="ARBA00010480"/>
    </source>
</evidence>